<dbReference type="AlphaFoldDB" id="A0A6P7TDC5"/>
<protein>
    <recommendedName>
        <fullName evidence="5">Queuine tRNA-ribosyltransferase accessory subunit 2</fullName>
    </recommendedName>
    <alternativeName>
        <fullName evidence="5">Queuine tRNA-ribosyltransferase domain-containing protein 1</fullName>
    </alternativeName>
</protein>
<evidence type="ECO:0000256" key="5">
    <source>
        <dbReference type="HAMAP-Rule" id="MF_03043"/>
    </source>
</evidence>
<dbReference type="InterPro" id="IPR050852">
    <property type="entry name" value="Queuine_tRNA-ribosyltrfase"/>
</dbReference>
<evidence type="ECO:0000256" key="4">
    <source>
        <dbReference type="ARBA" id="ARBA00022833"/>
    </source>
</evidence>
<dbReference type="GO" id="GO:0046872">
    <property type="term" value="F:metal ion binding"/>
    <property type="evidence" value="ECO:0007669"/>
    <property type="project" value="UniProtKB-KW"/>
</dbReference>
<feature type="binding site" evidence="5">
    <location>
        <position position="335"/>
    </location>
    <ligand>
        <name>Zn(2+)</name>
        <dbReference type="ChEBI" id="CHEBI:29105"/>
    </ligand>
</feature>
<dbReference type="HAMAP" id="MF_03043">
    <property type="entry name" value="QTRT2"/>
    <property type="match status" value="1"/>
</dbReference>
<keyword evidence="2 5" id="KW-0819">tRNA processing</keyword>
<evidence type="ECO:0000313" key="8">
    <source>
        <dbReference type="RefSeq" id="XP_029649128.1"/>
    </source>
</evidence>
<feature type="binding site" evidence="5">
    <location>
        <position position="364"/>
    </location>
    <ligand>
        <name>Zn(2+)</name>
        <dbReference type="ChEBI" id="CHEBI:29105"/>
    </ligand>
</feature>
<comment type="similarity">
    <text evidence="5">Belongs to the queuine tRNA-ribosyltransferase family. QTRT2 subfamily.</text>
</comment>
<keyword evidence="4 5" id="KW-0862">Zinc</keyword>
<dbReference type="PANTHER" id="PTHR46064:SF1">
    <property type="entry name" value="QUEUINE TRNA-RIBOSYLTRANSFERASE ACCESSORY SUBUNIT 2"/>
    <property type="match status" value="1"/>
</dbReference>
<evidence type="ECO:0000313" key="7">
    <source>
        <dbReference type="Proteomes" id="UP000515154"/>
    </source>
</evidence>
<feature type="domain" description="tRNA-guanine(15) transglycosylase-like" evidence="6">
    <location>
        <begin position="13"/>
        <end position="394"/>
    </location>
</feature>
<feature type="binding site" evidence="5">
    <location>
        <position position="333"/>
    </location>
    <ligand>
        <name>Zn(2+)</name>
        <dbReference type="ChEBI" id="CHEBI:29105"/>
    </ligand>
</feature>
<dbReference type="Proteomes" id="UP000515154">
    <property type="component" value="Linkage group LG21"/>
</dbReference>
<dbReference type="SUPFAM" id="SSF51713">
    <property type="entry name" value="tRNA-guanine transglycosylase"/>
    <property type="match status" value="1"/>
</dbReference>
<evidence type="ECO:0000256" key="3">
    <source>
        <dbReference type="ARBA" id="ARBA00022723"/>
    </source>
</evidence>
<gene>
    <name evidence="8" type="primary">LOC115222885</name>
</gene>
<dbReference type="InterPro" id="IPR036511">
    <property type="entry name" value="TGT-like_sf"/>
</dbReference>
<dbReference type="Pfam" id="PF01702">
    <property type="entry name" value="TGT"/>
    <property type="match status" value="1"/>
</dbReference>
<dbReference type="GO" id="GO:0006400">
    <property type="term" value="P:tRNA modification"/>
    <property type="evidence" value="ECO:0007669"/>
    <property type="project" value="InterPro"/>
</dbReference>
<dbReference type="InterPro" id="IPR002616">
    <property type="entry name" value="tRNA_ribo_trans-like"/>
</dbReference>
<comment type="subcellular location">
    <subcellularLocation>
        <location evidence="5">Cytoplasm</location>
    </subcellularLocation>
</comment>
<dbReference type="KEGG" id="osn:115222885"/>
<reference evidence="8" key="1">
    <citation type="submission" date="2025-08" db="UniProtKB">
        <authorList>
            <consortium name="RefSeq"/>
        </authorList>
    </citation>
    <scope>IDENTIFICATION</scope>
</reference>
<comment type="function">
    <text evidence="5">Non-catalytic subunit of the queuine tRNA-ribosyltransferase (TGT) that catalyzes the base-exchange of a guanine (G) residue with queuine (Q) at position 34 (anticodon wobble position) in tRNAs with GU(N) anticodons (tRNA-Asp, -Asn, -His and -Tyr), resulting in the hypermodified nucleoside queuosine (7-(((4,5-cis-dihydroxy-2-cyclopenten-1-yl)amino)methyl)-7-deazaguanosine).</text>
</comment>
<evidence type="ECO:0000259" key="6">
    <source>
        <dbReference type="Pfam" id="PF01702"/>
    </source>
</evidence>
<name>A0A6P7TDC5_9MOLL</name>
<feature type="binding site" evidence="5">
    <location>
        <position position="338"/>
    </location>
    <ligand>
        <name>Zn(2+)</name>
        <dbReference type="ChEBI" id="CHEBI:29105"/>
    </ligand>
</feature>
<keyword evidence="3 5" id="KW-0479">Metal-binding</keyword>
<accession>A0A6P7TDC5</accession>
<proteinExistence type="inferred from homology"/>
<sequence>MMKFVIQKVCHGSARCGVLSQFGQNAEQILETPLCMLYTRGGSTPHISGDILNHMKNIPGLIQVPFSHFVEHQETLEYFGKGIKQFASLKNGFIYTSVQDPAAEVPSGYNDKNGVAVWSKGGKTMADVELFMKSMEAMMPDFYQALSDGDTEQSSTAKRTKKSVDRTLDFLDEILQIHNKSPKLKNTAVFGVVEGGFLKRERERSAKNTAARAVQGFVIEGLHRSGVTSESVTTEKMNEVLSHVISNLPEDKPRLMQSLWTPAKVLEAVEQGIDIFDSSYPYLATERGAALVFSFQSTKSLKESNNRTGLRPFEIALSDPDYAEDFSPILDNCTCYSCTNFTRAYINHLLKTSEILARVLLMLHNFSHYFSYFEAIRQALKDNTFLQLKALIQEQASMLDKE</sequence>
<keyword evidence="7" id="KW-1185">Reference proteome</keyword>
<comment type="cofactor">
    <cofactor evidence="5">
        <name>Zn(2+)</name>
        <dbReference type="ChEBI" id="CHEBI:29105"/>
    </cofactor>
    <text evidence="5">Binds 1 zinc ion per subunit.</text>
</comment>
<dbReference type="GO" id="GO:0008479">
    <property type="term" value="F:tRNA-guanosine(34) queuine transglycosylase activity"/>
    <property type="evidence" value="ECO:0007669"/>
    <property type="project" value="UniProtKB-UniRule"/>
</dbReference>
<dbReference type="GO" id="GO:0005737">
    <property type="term" value="C:cytoplasm"/>
    <property type="evidence" value="ECO:0007669"/>
    <property type="project" value="UniProtKB-SubCell"/>
</dbReference>
<organism evidence="7 8">
    <name type="scientific">Octopus sinensis</name>
    <name type="common">East Asian common octopus</name>
    <dbReference type="NCBI Taxonomy" id="2607531"/>
    <lineage>
        <taxon>Eukaryota</taxon>
        <taxon>Metazoa</taxon>
        <taxon>Spiralia</taxon>
        <taxon>Lophotrochozoa</taxon>
        <taxon>Mollusca</taxon>
        <taxon>Cephalopoda</taxon>
        <taxon>Coleoidea</taxon>
        <taxon>Octopodiformes</taxon>
        <taxon>Octopoda</taxon>
        <taxon>Incirrata</taxon>
        <taxon>Octopodidae</taxon>
        <taxon>Octopus</taxon>
    </lineage>
</organism>
<dbReference type="PANTHER" id="PTHR46064">
    <property type="entry name" value="QUEUINE TRNA-RIBOSYLTRANSFERASE ACCESSORY SUBUNIT 2"/>
    <property type="match status" value="1"/>
</dbReference>
<dbReference type="Gene3D" id="3.20.20.105">
    <property type="entry name" value="Queuine tRNA-ribosyltransferase-like"/>
    <property type="match status" value="1"/>
</dbReference>
<dbReference type="RefSeq" id="XP_029649128.1">
    <property type="nucleotide sequence ID" value="XM_029793268.2"/>
</dbReference>
<keyword evidence="1 5" id="KW-0963">Cytoplasm</keyword>
<evidence type="ECO:0000256" key="1">
    <source>
        <dbReference type="ARBA" id="ARBA00022490"/>
    </source>
</evidence>
<dbReference type="NCBIfam" id="TIGR00449">
    <property type="entry name" value="tgt_general"/>
    <property type="match status" value="1"/>
</dbReference>
<comment type="subunit">
    <text evidence="5">Heterodimer of a catalytic subunit and an accessory subunit.</text>
</comment>
<dbReference type="InterPro" id="IPR028592">
    <property type="entry name" value="QTRTD1"/>
</dbReference>
<evidence type="ECO:0000256" key="2">
    <source>
        <dbReference type="ARBA" id="ARBA00022694"/>
    </source>
</evidence>